<comment type="caution">
    <text evidence="1">The sequence shown here is derived from an EMBL/GenBank/DDBJ whole genome shotgun (WGS) entry which is preliminary data.</text>
</comment>
<proteinExistence type="predicted"/>
<organism evidence="1 2">
    <name type="scientific">Eleginops maclovinus</name>
    <name type="common">Patagonian blennie</name>
    <name type="synonym">Eleginus maclovinus</name>
    <dbReference type="NCBI Taxonomy" id="56733"/>
    <lineage>
        <taxon>Eukaryota</taxon>
        <taxon>Metazoa</taxon>
        <taxon>Chordata</taxon>
        <taxon>Craniata</taxon>
        <taxon>Vertebrata</taxon>
        <taxon>Euteleostomi</taxon>
        <taxon>Actinopterygii</taxon>
        <taxon>Neopterygii</taxon>
        <taxon>Teleostei</taxon>
        <taxon>Neoteleostei</taxon>
        <taxon>Acanthomorphata</taxon>
        <taxon>Eupercaria</taxon>
        <taxon>Perciformes</taxon>
        <taxon>Notothenioidei</taxon>
        <taxon>Eleginopidae</taxon>
        <taxon>Eleginops</taxon>
    </lineage>
</organism>
<gene>
    <name evidence="1" type="ORF">PBY51_001558</name>
</gene>
<dbReference type="EMBL" id="JAUZQC010000022">
    <property type="protein sequence ID" value="KAK5850704.1"/>
    <property type="molecule type" value="Genomic_DNA"/>
</dbReference>
<dbReference type="Proteomes" id="UP001346869">
    <property type="component" value="Unassembled WGS sequence"/>
</dbReference>
<evidence type="ECO:0000313" key="2">
    <source>
        <dbReference type="Proteomes" id="UP001346869"/>
    </source>
</evidence>
<evidence type="ECO:0000313" key="1">
    <source>
        <dbReference type="EMBL" id="KAK5850704.1"/>
    </source>
</evidence>
<reference evidence="1 2" key="2">
    <citation type="journal article" date="2023" name="Mol. Biol. Evol.">
        <title>Genomics of Secondarily Temperate Adaptation in the Only Non-Antarctic Icefish.</title>
        <authorList>
            <person name="Rivera-Colon A.G."/>
            <person name="Rayamajhi N."/>
            <person name="Minhas B.F."/>
            <person name="Madrigal G."/>
            <person name="Bilyk K.T."/>
            <person name="Yoon V."/>
            <person name="Hune M."/>
            <person name="Gregory S."/>
            <person name="Cheng C.H.C."/>
            <person name="Catchen J.M."/>
        </authorList>
    </citation>
    <scope>NUCLEOTIDE SEQUENCE [LARGE SCALE GENOMIC DNA]</scope>
    <source>
        <strain evidence="1">JMC-PN-2008</strain>
    </source>
</reference>
<dbReference type="AlphaFoldDB" id="A0AAN7WYM0"/>
<keyword evidence="2" id="KW-1185">Reference proteome</keyword>
<sequence length="83" mass="9362">MQHLCSLQHQHAWTNVPTLTKSCVFHRLRVSLLCPSVQRDFEVEYAVGVGGRSQILSWSYQSAPSLFPVSTLWQTNTRTCPGS</sequence>
<accession>A0AAN7WYM0</accession>
<name>A0AAN7WYM0_ELEMC</name>
<reference evidence="1 2" key="1">
    <citation type="journal article" date="2023" name="Genes (Basel)">
        <title>Chromosome-Level Genome Assembly and Circadian Gene Repertoire of the Patagonia Blennie Eleginops maclovinus-The Closest Ancestral Proxy of Antarctic Cryonotothenioids.</title>
        <authorList>
            <person name="Cheng C.C."/>
            <person name="Rivera-Colon A.G."/>
            <person name="Minhas B.F."/>
            <person name="Wilson L."/>
            <person name="Rayamajhi N."/>
            <person name="Vargas-Chacoff L."/>
            <person name="Catchen J.M."/>
        </authorList>
    </citation>
    <scope>NUCLEOTIDE SEQUENCE [LARGE SCALE GENOMIC DNA]</scope>
    <source>
        <strain evidence="1">JMC-PN-2008</strain>
    </source>
</reference>
<protein>
    <submittedName>
        <fullName evidence="1">Uncharacterized protein</fullName>
    </submittedName>
</protein>